<evidence type="ECO:0000256" key="2">
    <source>
        <dbReference type="ARBA" id="ARBA00022801"/>
    </source>
</evidence>
<evidence type="ECO:0000256" key="1">
    <source>
        <dbReference type="ARBA" id="ARBA00022723"/>
    </source>
</evidence>
<keyword evidence="2" id="KW-0378">Hydrolase</keyword>
<dbReference type="PANTHER" id="PTHR11358">
    <property type="entry name" value="ARGINASE/AGMATINASE"/>
    <property type="match status" value="1"/>
</dbReference>
<name>A0ABD5S0H7_9EURY</name>
<organism evidence="4 5">
    <name type="scientific">Halobium palmae</name>
    <dbReference type="NCBI Taxonomy" id="1776492"/>
    <lineage>
        <taxon>Archaea</taxon>
        <taxon>Methanobacteriati</taxon>
        <taxon>Methanobacteriota</taxon>
        <taxon>Stenosarchaea group</taxon>
        <taxon>Halobacteria</taxon>
        <taxon>Halobacteriales</taxon>
        <taxon>Haloferacaceae</taxon>
        <taxon>Halobium</taxon>
    </lineage>
</organism>
<dbReference type="Pfam" id="PF00491">
    <property type="entry name" value="Arginase"/>
    <property type="match status" value="1"/>
</dbReference>
<dbReference type="InterPro" id="IPR023696">
    <property type="entry name" value="Ureohydrolase_dom_sf"/>
</dbReference>
<protein>
    <submittedName>
        <fullName evidence="4">Arginase family protein</fullName>
    </submittedName>
</protein>
<dbReference type="Gene3D" id="3.40.800.10">
    <property type="entry name" value="Ureohydrolase domain"/>
    <property type="match status" value="1"/>
</dbReference>
<sequence length="103" mass="11430">MFPGANADRGAADYVVVGAPLDVSTSFRPGARFGPDRVRRFAEPFDDYDRRTDRRFTDLSVHDAGDVRAWDDAPDYLQFLEGACRDVVRDDAVPLVLGGEHTV</sequence>
<feature type="non-terminal residue" evidence="4">
    <location>
        <position position="103"/>
    </location>
</feature>
<comment type="similarity">
    <text evidence="3">Belongs to the arginase family.</text>
</comment>
<dbReference type="Proteomes" id="UP001596328">
    <property type="component" value="Unassembled WGS sequence"/>
</dbReference>
<evidence type="ECO:0000313" key="5">
    <source>
        <dbReference type="Proteomes" id="UP001596328"/>
    </source>
</evidence>
<dbReference type="PROSITE" id="PS51409">
    <property type="entry name" value="ARGINASE_2"/>
    <property type="match status" value="1"/>
</dbReference>
<comment type="caution">
    <text evidence="4">The sequence shown here is derived from an EMBL/GenBank/DDBJ whole genome shotgun (WGS) entry which is preliminary data.</text>
</comment>
<reference evidence="4 5" key="1">
    <citation type="journal article" date="2019" name="Int. J. Syst. Evol. Microbiol.">
        <title>The Global Catalogue of Microorganisms (GCM) 10K type strain sequencing project: providing services to taxonomists for standard genome sequencing and annotation.</title>
        <authorList>
            <consortium name="The Broad Institute Genomics Platform"/>
            <consortium name="The Broad Institute Genome Sequencing Center for Infectious Disease"/>
            <person name="Wu L."/>
            <person name="Ma J."/>
        </authorList>
    </citation>
    <scope>NUCLEOTIDE SEQUENCE [LARGE SCALE GENOMIC DNA]</scope>
    <source>
        <strain evidence="4 5">NBRC 111368</strain>
    </source>
</reference>
<dbReference type="PANTHER" id="PTHR11358:SF26">
    <property type="entry name" value="GUANIDINO ACID HYDROLASE, MITOCHONDRIAL"/>
    <property type="match status" value="1"/>
</dbReference>
<keyword evidence="1" id="KW-0479">Metal-binding</keyword>
<dbReference type="InterPro" id="IPR006035">
    <property type="entry name" value="Ureohydrolase"/>
</dbReference>
<dbReference type="GO" id="GO:0046872">
    <property type="term" value="F:metal ion binding"/>
    <property type="evidence" value="ECO:0007669"/>
    <property type="project" value="UniProtKB-KW"/>
</dbReference>
<dbReference type="EMBL" id="JBHSWU010000356">
    <property type="protein sequence ID" value="MFC6725012.1"/>
    <property type="molecule type" value="Genomic_DNA"/>
</dbReference>
<evidence type="ECO:0000256" key="3">
    <source>
        <dbReference type="PROSITE-ProRule" id="PRU00742"/>
    </source>
</evidence>
<accession>A0ABD5S0H7</accession>
<dbReference type="SUPFAM" id="SSF52768">
    <property type="entry name" value="Arginase/deacetylase"/>
    <property type="match status" value="1"/>
</dbReference>
<dbReference type="AlphaFoldDB" id="A0ABD5S0H7"/>
<gene>
    <name evidence="4" type="ORF">ACFQE1_11650</name>
</gene>
<evidence type="ECO:0000313" key="4">
    <source>
        <dbReference type="EMBL" id="MFC6725012.1"/>
    </source>
</evidence>
<dbReference type="GO" id="GO:0016787">
    <property type="term" value="F:hydrolase activity"/>
    <property type="evidence" value="ECO:0007669"/>
    <property type="project" value="UniProtKB-KW"/>
</dbReference>
<keyword evidence="5" id="KW-1185">Reference proteome</keyword>
<proteinExistence type="inferred from homology"/>